<accession>A0ACB8BCX8</accession>
<dbReference type="Proteomes" id="UP000790709">
    <property type="component" value="Unassembled WGS sequence"/>
</dbReference>
<evidence type="ECO:0000313" key="1">
    <source>
        <dbReference type="EMBL" id="KAH7923557.1"/>
    </source>
</evidence>
<organism evidence="1 2">
    <name type="scientific">Leucogyrophana mollusca</name>
    <dbReference type="NCBI Taxonomy" id="85980"/>
    <lineage>
        <taxon>Eukaryota</taxon>
        <taxon>Fungi</taxon>
        <taxon>Dikarya</taxon>
        <taxon>Basidiomycota</taxon>
        <taxon>Agaricomycotina</taxon>
        <taxon>Agaricomycetes</taxon>
        <taxon>Agaricomycetidae</taxon>
        <taxon>Boletales</taxon>
        <taxon>Boletales incertae sedis</taxon>
        <taxon>Leucogyrophana</taxon>
    </lineage>
</organism>
<keyword evidence="2" id="KW-1185">Reference proteome</keyword>
<reference evidence="1" key="1">
    <citation type="journal article" date="2021" name="New Phytol.">
        <title>Evolutionary innovations through gain and loss of genes in the ectomycorrhizal Boletales.</title>
        <authorList>
            <person name="Wu G."/>
            <person name="Miyauchi S."/>
            <person name="Morin E."/>
            <person name="Kuo A."/>
            <person name="Drula E."/>
            <person name="Varga T."/>
            <person name="Kohler A."/>
            <person name="Feng B."/>
            <person name="Cao Y."/>
            <person name="Lipzen A."/>
            <person name="Daum C."/>
            <person name="Hundley H."/>
            <person name="Pangilinan J."/>
            <person name="Johnson J."/>
            <person name="Barry K."/>
            <person name="LaButti K."/>
            <person name="Ng V."/>
            <person name="Ahrendt S."/>
            <person name="Min B."/>
            <person name="Choi I.G."/>
            <person name="Park H."/>
            <person name="Plett J.M."/>
            <person name="Magnuson J."/>
            <person name="Spatafora J.W."/>
            <person name="Nagy L.G."/>
            <person name="Henrissat B."/>
            <person name="Grigoriev I.V."/>
            <person name="Yang Z.L."/>
            <person name="Xu J."/>
            <person name="Martin F.M."/>
        </authorList>
    </citation>
    <scope>NUCLEOTIDE SEQUENCE</scope>
    <source>
        <strain evidence="1">KUC20120723A-06</strain>
    </source>
</reference>
<proteinExistence type="predicted"/>
<name>A0ACB8BCX8_9AGAM</name>
<comment type="caution">
    <text evidence="1">The sequence shown here is derived from an EMBL/GenBank/DDBJ whole genome shotgun (WGS) entry which is preliminary data.</text>
</comment>
<gene>
    <name evidence="1" type="ORF">BV22DRAFT_1130574</name>
</gene>
<sequence>MLGVDHCWLRLHLAYGFEDHKRTRAAKRLGLSYEERQRANREFVPGEIAHVDGRGGINAALFEFMTNHGFKLTPRERKMKFSLDIDRRHVSKYCLVLERLSATHYVVCYLASFGGAVHSSNLSPVARFFSIAMGDSSEWPPGVRPLHMIPRWTGYGFLFGVPVIRTNLAKTWHGRHTAGFGELDRMKSIIENNMMRFREERSRLLADEFAWLRAVRGSEKLGITSAEITTPVTQMVGREAVVQGSYLPAPASEMAGDELETRKEIEQSKNTGPTWRLPPIRLLEVPKSHNNVRWILSHLRQDIMHSSSYLNRPRTSGRPSQTILRRIPLPFKKLPR</sequence>
<evidence type="ECO:0000313" key="2">
    <source>
        <dbReference type="Proteomes" id="UP000790709"/>
    </source>
</evidence>
<dbReference type="EMBL" id="MU266449">
    <property type="protein sequence ID" value="KAH7923557.1"/>
    <property type="molecule type" value="Genomic_DNA"/>
</dbReference>
<protein>
    <submittedName>
        <fullName evidence="1">Uncharacterized protein</fullName>
    </submittedName>
</protein>